<keyword evidence="2" id="KW-1185">Reference proteome</keyword>
<evidence type="ECO:0000313" key="1">
    <source>
        <dbReference type="EMBL" id="OWZ04716.1"/>
    </source>
</evidence>
<comment type="caution">
    <text evidence="1">The sequence shown here is derived from an EMBL/GenBank/DDBJ whole genome shotgun (WGS) entry which is preliminary data.</text>
</comment>
<gene>
    <name evidence="1" type="ORF">PHMEG_00023336</name>
</gene>
<sequence>MCNRDDLIGTNSNFIDSEATMNTVSPEFCERTGLRDSTVLKFQSCWQTDKK</sequence>
<reference evidence="2" key="1">
    <citation type="submission" date="2017-03" db="EMBL/GenBank/DDBJ databases">
        <title>Phytopthora megakarya and P. palmivora, two closely related causual agents of cacao black pod achieved similar genome size and gene model numbers by different mechanisms.</title>
        <authorList>
            <person name="Ali S."/>
            <person name="Shao J."/>
            <person name="Larry D.J."/>
            <person name="Kronmiller B."/>
            <person name="Shen D."/>
            <person name="Strem M.D."/>
            <person name="Melnick R.L."/>
            <person name="Guiltinan M.J."/>
            <person name="Tyler B.M."/>
            <person name="Meinhardt L.W."/>
            <person name="Bailey B.A."/>
        </authorList>
    </citation>
    <scope>NUCLEOTIDE SEQUENCE [LARGE SCALE GENOMIC DNA]</scope>
    <source>
        <strain evidence="2">zdho120</strain>
    </source>
</reference>
<proteinExistence type="predicted"/>
<protein>
    <submittedName>
        <fullName evidence="1">Uncharacterized protein</fullName>
    </submittedName>
</protein>
<organism evidence="1 2">
    <name type="scientific">Phytophthora megakarya</name>
    <dbReference type="NCBI Taxonomy" id="4795"/>
    <lineage>
        <taxon>Eukaryota</taxon>
        <taxon>Sar</taxon>
        <taxon>Stramenopiles</taxon>
        <taxon>Oomycota</taxon>
        <taxon>Peronosporomycetes</taxon>
        <taxon>Peronosporales</taxon>
        <taxon>Peronosporaceae</taxon>
        <taxon>Phytophthora</taxon>
    </lineage>
</organism>
<dbReference type="AlphaFoldDB" id="A0A225VGH0"/>
<dbReference type="EMBL" id="NBNE01004813">
    <property type="protein sequence ID" value="OWZ04716.1"/>
    <property type="molecule type" value="Genomic_DNA"/>
</dbReference>
<evidence type="ECO:0000313" key="2">
    <source>
        <dbReference type="Proteomes" id="UP000198211"/>
    </source>
</evidence>
<dbReference type="Proteomes" id="UP000198211">
    <property type="component" value="Unassembled WGS sequence"/>
</dbReference>
<name>A0A225VGH0_9STRA</name>
<accession>A0A225VGH0</accession>